<feature type="region of interest" description="Disordered" evidence="14">
    <location>
        <begin position="1"/>
        <end position="30"/>
    </location>
</feature>
<comment type="similarity">
    <text evidence="2">In the N-terminal section; belongs to the glycosyltransferase 51 family.</text>
</comment>
<dbReference type="InterPro" id="IPR001264">
    <property type="entry name" value="Glyco_trans_51"/>
</dbReference>
<keyword evidence="9" id="KW-0573">Peptidoglycan synthesis</keyword>
<feature type="compositionally biased region" description="Basic and acidic residues" evidence="14">
    <location>
        <begin position="17"/>
        <end position="28"/>
    </location>
</feature>
<dbReference type="PANTHER" id="PTHR32282:SF34">
    <property type="entry name" value="PENICILLIN-BINDING PROTEIN 1A"/>
    <property type="match status" value="1"/>
</dbReference>
<keyword evidence="10" id="KW-0511">Multifunctional enzyme</keyword>
<dbReference type="InterPro" id="IPR012338">
    <property type="entry name" value="Beta-lactam/transpept-like"/>
</dbReference>
<dbReference type="GO" id="GO:0009252">
    <property type="term" value="P:peptidoglycan biosynthetic process"/>
    <property type="evidence" value="ECO:0007669"/>
    <property type="project" value="UniProtKB-KW"/>
</dbReference>
<evidence type="ECO:0000256" key="14">
    <source>
        <dbReference type="SAM" id="MobiDB-lite"/>
    </source>
</evidence>
<dbReference type="InterPro" id="IPR001460">
    <property type="entry name" value="PCN-bd_Tpept"/>
</dbReference>
<dbReference type="PANTHER" id="PTHR32282">
    <property type="entry name" value="BINDING PROTEIN TRANSPEPTIDASE, PUTATIVE-RELATED"/>
    <property type="match status" value="1"/>
</dbReference>
<evidence type="ECO:0000259" key="17">
    <source>
        <dbReference type="Pfam" id="PF00912"/>
    </source>
</evidence>
<evidence type="ECO:0000256" key="11">
    <source>
        <dbReference type="ARBA" id="ARBA00023316"/>
    </source>
</evidence>
<dbReference type="Pfam" id="PF00905">
    <property type="entry name" value="Transpeptidase"/>
    <property type="match status" value="1"/>
</dbReference>
<keyword evidence="19" id="KW-1185">Reference proteome</keyword>
<reference evidence="18 19" key="1">
    <citation type="submission" date="2020-03" db="EMBL/GenBank/DDBJ databases">
        <title>Draft genome of Streptomyces sp. ventii, isolated from the Axial Seamount in the Pacific Ocean, and resequencing of the two type strains Streptomyces lonarensis strain NCL 716 and Streptomyces bohaiensis strain 11A07.</title>
        <authorList>
            <person name="Loughran R.M."/>
            <person name="Pfannmuller K.M."/>
            <person name="Wasson B.J."/>
            <person name="Deadmond M.C."/>
            <person name="Paddock B.E."/>
            <person name="Koyack M.J."/>
            <person name="Gallegos D.A."/>
            <person name="Mitchell E.A."/>
            <person name="Ushijima B."/>
            <person name="Saw J.H."/>
            <person name="Mcphail K.L."/>
            <person name="Videau P."/>
        </authorList>
    </citation>
    <scope>NUCLEOTIDE SEQUENCE [LARGE SCALE GENOMIC DNA]</scope>
    <source>
        <strain evidence="18 19">NCL716</strain>
    </source>
</reference>
<dbReference type="GO" id="GO:0008658">
    <property type="term" value="F:penicillin binding"/>
    <property type="evidence" value="ECO:0007669"/>
    <property type="project" value="InterPro"/>
</dbReference>
<evidence type="ECO:0000256" key="13">
    <source>
        <dbReference type="ARBA" id="ARBA00049902"/>
    </source>
</evidence>
<evidence type="ECO:0000313" key="19">
    <source>
        <dbReference type="Proteomes" id="UP000578686"/>
    </source>
</evidence>
<evidence type="ECO:0000256" key="7">
    <source>
        <dbReference type="ARBA" id="ARBA00022801"/>
    </source>
</evidence>
<keyword evidence="5" id="KW-0328">Glycosyltransferase</keyword>
<evidence type="ECO:0000256" key="12">
    <source>
        <dbReference type="ARBA" id="ARBA00034000"/>
    </source>
</evidence>
<dbReference type="GO" id="GO:0030288">
    <property type="term" value="C:outer membrane-bounded periplasmic space"/>
    <property type="evidence" value="ECO:0007669"/>
    <property type="project" value="TreeGrafter"/>
</dbReference>
<feature type="region of interest" description="Disordered" evidence="14">
    <location>
        <begin position="665"/>
        <end position="767"/>
    </location>
</feature>
<dbReference type="Gene3D" id="1.10.3810.10">
    <property type="entry name" value="Biosynthetic peptidoglycan transglycosylase-like"/>
    <property type="match status" value="1"/>
</dbReference>
<dbReference type="RefSeq" id="WP_167972787.1">
    <property type="nucleotide sequence ID" value="NZ_JAAVJD010000178.1"/>
</dbReference>
<feature type="compositionally biased region" description="Acidic residues" evidence="14">
    <location>
        <begin position="680"/>
        <end position="689"/>
    </location>
</feature>
<name>A0A7X6I0E3_9ACTN</name>
<protein>
    <submittedName>
        <fullName evidence="18">Penicillin-binding protein</fullName>
    </submittedName>
</protein>
<dbReference type="Gene3D" id="3.40.710.10">
    <property type="entry name" value="DD-peptidase/beta-lactamase superfamily"/>
    <property type="match status" value="1"/>
</dbReference>
<evidence type="ECO:0000313" key="18">
    <source>
        <dbReference type="EMBL" id="NJQ07621.1"/>
    </source>
</evidence>
<evidence type="ECO:0000256" key="4">
    <source>
        <dbReference type="ARBA" id="ARBA00022670"/>
    </source>
</evidence>
<evidence type="ECO:0000256" key="2">
    <source>
        <dbReference type="ARBA" id="ARBA00007739"/>
    </source>
</evidence>
<dbReference type="GO" id="GO:0006508">
    <property type="term" value="P:proteolysis"/>
    <property type="evidence" value="ECO:0007669"/>
    <property type="project" value="UniProtKB-KW"/>
</dbReference>
<dbReference type="Proteomes" id="UP000578686">
    <property type="component" value="Unassembled WGS sequence"/>
</dbReference>
<keyword evidence="3" id="KW-0121">Carboxypeptidase</keyword>
<feature type="compositionally biased region" description="Gly residues" evidence="14">
    <location>
        <begin position="755"/>
        <end position="767"/>
    </location>
</feature>
<feature type="transmembrane region" description="Helical" evidence="15">
    <location>
        <begin position="44"/>
        <end position="67"/>
    </location>
</feature>
<gene>
    <name evidence="18" type="ORF">HCN56_19035</name>
</gene>
<evidence type="ECO:0000259" key="16">
    <source>
        <dbReference type="Pfam" id="PF00905"/>
    </source>
</evidence>
<evidence type="ECO:0000256" key="5">
    <source>
        <dbReference type="ARBA" id="ARBA00022676"/>
    </source>
</evidence>
<comment type="catalytic activity">
    <reaction evidence="12">
        <text>Preferential cleavage: (Ac)2-L-Lys-D-Ala-|-D-Ala. Also transpeptidation of peptidyl-alanyl moieties that are N-acyl substituents of D-alanine.</text>
        <dbReference type="EC" id="3.4.16.4"/>
    </reaction>
</comment>
<feature type="domain" description="Glycosyl transferase family 51" evidence="17">
    <location>
        <begin position="88"/>
        <end position="264"/>
    </location>
</feature>
<keyword evidence="6" id="KW-0808">Transferase</keyword>
<dbReference type="InterPro" id="IPR023346">
    <property type="entry name" value="Lysozyme-like_dom_sf"/>
</dbReference>
<keyword evidence="15" id="KW-1133">Transmembrane helix</keyword>
<accession>A0A7X6I0E3</accession>
<dbReference type="FunFam" id="1.10.3810.10:FF:000001">
    <property type="entry name" value="Penicillin-binding protein 1A"/>
    <property type="match status" value="1"/>
</dbReference>
<dbReference type="SUPFAM" id="SSF56601">
    <property type="entry name" value="beta-lactamase/transpeptidase-like"/>
    <property type="match status" value="1"/>
</dbReference>
<dbReference type="GO" id="GO:0008360">
    <property type="term" value="P:regulation of cell shape"/>
    <property type="evidence" value="ECO:0007669"/>
    <property type="project" value="UniProtKB-KW"/>
</dbReference>
<evidence type="ECO:0000256" key="8">
    <source>
        <dbReference type="ARBA" id="ARBA00022960"/>
    </source>
</evidence>
<dbReference type="EMBL" id="JAAVJD010000178">
    <property type="protein sequence ID" value="NJQ07621.1"/>
    <property type="molecule type" value="Genomic_DNA"/>
</dbReference>
<proteinExistence type="inferred from homology"/>
<evidence type="ECO:0000256" key="3">
    <source>
        <dbReference type="ARBA" id="ARBA00022645"/>
    </source>
</evidence>
<dbReference type="InterPro" id="IPR036950">
    <property type="entry name" value="PBP_transglycosylase"/>
</dbReference>
<keyword evidence="7" id="KW-0378">Hydrolase</keyword>
<dbReference type="GO" id="GO:0071555">
    <property type="term" value="P:cell wall organization"/>
    <property type="evidence" value="ECO:0007669"/>
    <property type="project" value="UniProtKB-KW"/>
</dbReference>
<evidence type="ECO:0000256" key="10">
    <source>
        <dbReference type="ARBA" id="ARBA00023268"/>
    </source>
</evidence>
<evidence type="ECO:0000256" key="6">
    <source>
        <dbReference type="ARBA" id="ARBA00022679"/>
    </source>
</evidence>
<keyword evidence="15" id="KW-0472">Membrane</keyword>
<keyword evidence="11" id="KW-0961">Cell wall biogenesis/degradation</keyword>
<dbReference type="Pfam" id="PF00912">
    <property type="entry name" value="Transgly"/>
    <property type="match status" value="1"/>
</dbReference>
<dbReference type="GO" id="GO:0008955">
    <property type="term" value="F:peptidoglycan glycosyltransferase activity"/>
    <property type="evidence" value="ECO:0007669"/>
    <property type="project" value="UniProtKB-EC"/>
</dbReference>
<keyword evidence="15" id="KW-0812">Transmembrane</keyword>
<dbReference type="InterPro" id="IPR050396">
    <property type="entry name" value="Glycosyltr_51/Transpeptidase"/>
</dbReference>
<organism evidence="18 19">
    <name type="scientific">Streptomyces lonarensis</name>
    <dbReference type="NCBI Taxonomy" id="700599"/>
    <lineage>
        <taxon>Bacteria</taxon>
        <taxon>Bacillati</taxon>
        <taxon>Actinomycetota</taxon>
        <taxon>Actinomycetes</taxon>
        <taxon>Kitasatosporales</taxon>
        <taxon>Streptomycetaceae</taxon>
        <taxon>Streptomyces</taxon>
    </lineage>
</organism>
<evidence type="ECO:0000256" key="9">
    <source>
        <dbReference type="ARBA" id="ARBA00022984"/>
    </source>
</evidence>
<dbReference type="AlphaFoldDB" id="A0A7X6I0E3"/>
<feature type="domain" description="Penicillin-binding protein transpeptidase" evidence="16">
    <location>
        <begin position="365"/>
        <end position="620"/>
    </location>
</feature>
<dbReference type="SUPFAM" id="SSF53955">
    <property type="entry name" value="Lysozyme-like"/>
    <property type="match status" value="1"/>
</dbReference>
<evidence type="ECO:0000256" key="15">
    <source>
        <dbReference type="SAM" id="Phobius"/>
    </source>
</evidence>
<comment type="catalytic activity">
    <reaction evidence="13">
        <text>[GlcNAc-(1-&gt;4)-Mur2Ac(oyl-L-Ala-gamma-D-Glu-L-Lys-D-Ala-D-Ala)](n)-di-trans,octa-cis-undecaprenyl diphosphate + beta-D-GlcNAc-(1-&gt;4)-Mur2Ac(oyl-L-Ala-gamma-D-Glu-L-Lys-D-Ala-D-Ala)-di-trans,octa-cis-undecaprenyl diphosphate = [GlcNAc-(1-&gt;4)-Mur2Ac(oyl-L-Ala-gamma-D-Glu-L-Lys-D-Ala-D-Ala)](n+1)-di-trans,octa-cis-undecaprenyl diphosphate + di-trans,octa-cis-undecaprenyl diphosphate + H(+)</text>
        <dbReference type="Rhea" id="RHEA:23708"/>
        <dbReference type="Rhea" id="RHEA-COMP:9602"/>
        <dbReference type="Rhea" id="RHEA-COMP:9603"/>
        <dbReference type="ChEBI" id="CHEBI:15378"/>
        <dbReference type="ChEBI" id="CHEBI:58405"/>
        <dbReference type="ChEBI" id="CHEBI:60033"/>
        <dbReference type="ChEBI" id="CHEBI:78435"/>
        <dbReference type="EC" id="2.4.99.28"/>
    </reaction>
</comment>
<keyword evidence="4" id="KW-0645">Protease</keyword>
<comment type="similarity">
    <text evidence="1">In the C-terminal section; belongs to the transpeptidase family.</text>
</comment>
<feature type="region of interest" description="Disordered" evidence="14">
    <location>
        <begin position="416"/>
        <end position="453"/>
    </location>
</feature>
<comment type="caution">
    <text evidence="18">The sequence shown here is derived from an EMBL/GenBank/DDBJ whole genome shotgun (WGS) entry which is preliminary data.</text>
</comment>
<feature type="compositionally biased region" description="Gly residues" evidence="14">
    <location>
        <begin position="714"/>
        <end position="731"/>
    </location>
</feature>
<evidence type="ECO:0000256" key="1">
    <source>
        <dbReference type="ARBA" id="ARBA00007090"/>
    </source>
</evidence>
<keyword evidence="8" id="KW-0133">Cell shape</keyword>
<sequence length="767" mass="80868">MSDHSGTDGIGAAPQRWEPRPRLRDGGKRPGRTGWRRFLPTWRLLCLSATTLLVAAVALLVTGYMVVDIPEPKSAAAAQSNVYRYADGSVIARTGDVNRESVPLEQVPGHVRRAVLAAEDRDFYSASAVDPKAMVRAGWNMLRGEGRQSGSTITQQYVKNYYLDQQQTVTRKAKELFIAVKLDREFSKDEILEGYLNTSYFGRNAYGVQAAAQEYYGKDVDALDTSEAAYLATLLNAPGSYDVRSGPAYRERALARWEYVLDGMVSEGWLDRDEKDALRFTEPLDTEPQSGLSGRRGYLVEAVDQYLVEEGLLDEQRLAAGGVRVTTTLDPRRQEELERAVDDRLGGLMDEERPQDATIHAGAASMETGNGHLVALYGGRDYTEQFISGATRRDYQAASTFKPFVYAAALEHEARDRSGDRIGPRTTYSGSSGREVLARDGTGTGWSPENEQDTDYGTLPVSEAMDKSVNAVFAQMGVDVGPELVRETAVRLGLPPTTPGLESASGSISLGVSTPSPLDLVQAYATLAAHGERHPLVMVTSLTVDGEEVELPEHEPRRAVSREAADATTELLRSVVSGGTGEAASAVGRPAAGKTGTAEQDKAAWFAGFTPELATVVALVGQDPDGGGQVPLYGALGMERVSGGGVPAQIWAQYTAAALEGSEVREFDLRPGDLPSGGGEDGDDGDGDDPSSSPSDGPSPDEDGPSTRPATPGGTTGPGTGEPSGAPGEGEGPADPTGPPGGTSPTSGPTPPEPGGDGGSSGAAGGD</sequence>
<dbReference type="GO" id="GO:0009002">
    <property type="term" value="F:serine-type D-Ala-D-Ala carboxypeptidase activity"/>
    <property type="evidence" value="ECO:0007669"/>
    <property type="project" value="UniProtKB-EC"/>
</dbReference>